<keyword evidence="2" id="KW-1185">Reference proteome</keyword>
<dbReference type="EMBL" id="SUMC01000152">
    <property type="protein sequence ID" value="TJZ97021.1"/>
    <property type="molecule type" value="Genomic_DNA"/>
</dbReference>
<sequence length="141" mass="15549">MLAPAVQDVFRRVCCRFELVVWVSVHETVMIALGPAEFGDGATASMSSWGVSGWTHRAGARWRTRVGQVRSCLHQVHGGLWLGRLCPSQAFELRRHHLFERRSVLVMQIRDVHAGQLLDQHLGESNSRPVAGAIEAGSGLA</sequence>
<name>A0A4U0RMF8_9ACTN</name>
<accession>A0A4U0RMF8</accession>
<dbReference type="AlphaFoldDB" id="A0A4U0RMF8"/>
<dbReference type="Proteomes" id="UP000305778">
    <property type="component" value="Unassembled WGS sequence"/>
</dbReference>
<gene>
    <name evidence="1" type="ORF">FCI23_50265</name>
</gene>
<evidence type="ECO:0000313" key="2">
    <source>
        <dbReference type="Proteomes" id="UP000305778"/>
    </source>
</evidence>
<protein>
    <submittedName>
        <fullName evidence="1">Uncharacterized protein</fullName>
    </submittedName>
</protein>
<proteinExistence type="predicted"/>
<organism evidence="1 2">
    <name type="scientific">Actinacidiphila oryziradicis</name>
    <dbReference type="NCBI Taxonomy" id="2571141"/>
    <lineage>
        <taxon>Bacteria</taxon>
        <taxon>Bacillati</taxon>
        <taxon>Actinomycetota</taxon>
        <taxon>Actinomycetes</taxon>
        <taxon>Kitasatosporales</taxon>
        <taxon>Streptomycetaceae</taxon>
        <taxon>Actinacidiphila</taxon>
    </lineage>
</organism>
<comment type="caution">
    <text evidence="1">The sequence shown here is derived from an EMBL/GenBank/DDBJ whole genome shotgun (WGS) entry which is preliminary data.</text>
</comment>
<dbReference type="RefSeq" id="WP_136730667.1">
    <property type="nucleotide sequence ID" value="NZ_SUMC01000152.1"/>
</dbReference>
<evidence type="ECO:0000313" key="1">
    <source>
        <dbReference type="EMBL" id="TJZ97021.1"/>
    </source>
</evidence>
<reference evidence="1 2" key="1">
    <citation type="submission" date="2019-04" db="EMBL/GenBank/DDBJ databases">
        <title>Streptomyces oryziradicis sp. nov., a novel actinomycete isolated from rhizosphere soil of rice (Oryza sativa L.).</title>
        <authorList>
            <person name="Li C."/>
        </authorList>
    </citation>
    <scope>NUCLEOTIDE SEQUENCE [LARGE SCALE GENOMIC DNA]</scope>
    <source>
        <strain evidence="1 2">NEAU-C40</strain>
    </source>
</reference>